<evidence type="ECO:0000313" key="3">
    <source>
        <dbReference type="EMBL" id="GKT36648.1"/>
    </source>
</evidence>
<dbReference type="InterPro" id="IPR036877">
    <property type="entry name" value="SUI1_dom_sf"/>
</dbReference>
<evidence type="ECO:0000259" key="2">
    <source>
        <dbReference type="PROSITE" id="PS50296"/>
    </source>
</evidence>
<keyword evidence="3" id="KW-0396">Initiation factor</keyword>
<dbReference type="InterPro" id="IPR001950">
    <property type="entry name" value="SUI1"/>
</dbReference>
<proteinExistence type="predicted"/>
<feature type="compositionally biased region" description="Low complexity" evidence="1">
    <location>
        <begin position="177"/>
        <end position="195"/>
    </location>
</feature>
<keyword evidence="4" id="KW-1185">Reference proteome</keyword>
<accession>A0ABQ5KW23</accession>
<sequence>MSIINLTSKDPFSDIEKEEKDPIEGPAVPVKKGPSVVHIHMKQRKSRKYVTIVKGINPRFDFSLILKEFKKKSGCNGVVMEKNNDAGEMWKEIHLQGDHRFSMKAFLLENAYSLSHSLQRDRVSKGISGSIIGVAGAPTTFTHASLLQTISQCANDYASRQRQREMLRKSEDIIEEQQQQCSSSSWMSNSVNSAR</sequence>
<name>A0ABQ5KW23_9EUKA</name>
<gene>
    <name evidence="3" type="ORF">ADUPG1_009573</name>
</gene>
<evidence type="ECO:0000256" key="1">
    <source>
        <dbReference type="SAM" id="MobiDB-lite"/>
    </source>
</evidence>
<protein>
    <submittedName>
        <fullName evidence="3">Eukaryotic translation initiation factor SUI1</fullName>
    </submittedName>
</protein>
<feature type="compositionally biased region" description="Basic and acidic residues" evidence="1">
    <location>
        <begin position="11"/>
        <end position="23"/>
    </location>
</feature>
<dbReference type="PANTHER" id="PTHR10388">
    <property type="entry name" value="EUKARYOTIC TRANSLATION INITIATION FACTOR SUI1"/>
    <property type="match status" value="1"/>
</dbReference>
<dbReference type="Proteomes" id="UP001057375">
    <property type="component" value="Unassembled WGS sequence"/>
</dbReference>
<dbReference type="GO" id="GO:0003743">
    <property type="term" value="F:translation initiation factor activity"/>
    <property type="evidence" value="ECO:0007669"/>
    <property type="project" value="UniProtKB-KW"/>
</dbReference>
<dbReference type="Gene3D" id="3.30.780.10">
    <property type="entry name" value="SUI1-like domain"/>
    <property type="match status" value="1"/>
</dbReference>
<evidence type="ECO:0000313" key="4">
    <source>
        <dbReference type="Proteomes" id="UP001057375"/>
    </source>
</evidence>
<organism evidence="3 4">
    <name type="scientific">Aduncisulcus paluster</name>
    <dbReference type="NCBI Taxonomy" id="2918883"/>
    <lineage>
        <taxon>Eukaryota</taxon>
        <taxon>Metamonada</taxon>
        <taxon>Carpediemonas-like organisms</taxon>
        <taxon>Aduncisulcus</taxon>
    </lineage>
</organism>
<keyword evidence="3" id="KW-0648">Protein biosynthesis</keyword>
<dbReference type="EMBL" id="BQXS01011275">
    <property type="protein sequence ID" value="GKT36648.1"/>
    <property type="molecule type" value="Genomic_DNA"/>
</dbReference>
<feature type="region of interest" description="Disordered" evidence="1">
    <location>
        <begin position="1"/>
        <end position="29"/>
    </location>
</feature>
<feature type="compositionally biased region" description="Polar residues" evidence="1">
    <location>
        <begin position="1"/>
        <end position="10"/>
    </location>
</feature>
<dbReference type="SUPFAM" id="SSF55159">
    <property type="entry name" value="eIF1-like"/>
    <property type="match status" value="1"/>
</dbReference>
<reference evidence="3" key="1">
    <citation type="submission" date="2022-03" db="EMBL/GenBank/DDBJ databases">
        <title>Draft genome sequence of Aduncisulcus paluster, a free-living microaerophilic Fornicata.</title>
        <authorList>
            <person name="Yuyama I."/>
            <person name="Kume K."/>
            <person name="Tamura T."/>
            <person name="Inagaki Y."/>
            <person name="Hashimoto T."/>
        </authorList>
    </citation>
    <scope>NUCLEOTIDE SEQUENCE</scope>
    <source>
        <strain evidence="3">NY0171</strain>
    </source>
</reference>
<comment type="caution">
    <text evidence="3">The sequence shown here is derived from an EMBL/GenBank/DDBJ whole genome shotgun (WGS) entry which is preliminary data.</text>
</comment>
<feature type="region of interest" description="Disordered" evidence="1">
    <location>
        <begin position="176"/>
        <end position="195"/>
    </location>
</feature>
<dbReference type="Pfam" id="PF01253">
    <property type="entry name" value="SUI1"/>
    <property type="match status" value="1"/>
</dbReference>
<feature type="domain" description="SUI1" evidence="2">
    <location>
        <begin position="37"/>
        <end position="111"/>
    </location>
</feature>
<dbReference type="PROSITE" id="PS50296">
    <property type="entry name" value="SUI1"/>
    <property type="match status" value="1"/>
</dbReference>